<evidence type="ECO:0000313" key="3">
    <source>
        <dbReference type="Proteomes" id="UP000004263"/>
    </source>
</evidence>
<dbReference type="HOGENOM" id="CLU_035715_3_0_6"/>
<organism evidence="2 3">
    <name type="scientific">Bermanella marisrubri</name>
    <dbReference type="NCBI Taxonomy" id="207949"/>
    <lineage>
        <taxon>Bacteria</taxon>
        <taxon>Pseudomonadati</taxon>
        <taxon>Pseudomonadota</taxon>
        <taxon>Gammaproteobacteria</taxon>
        <taxon>Oceanospirillales</taxon>
        <taxon>Oceanospirillaceae</taxon>
        <taxon>Bermanella</taxon>
    </lineage>
</organism>
<keyword evidence="3" id="KW-1185">Reference proteome</keyword>
<name>Q1MZL0_9GAMM</name>
<reference evidence="2 3" key="1">
    <citation type="submission" date="2006-03" db="EMBL/GenBank/DDBJ databases">
        <authorList>
            <person name="Pinhassi J."/>
            <person name="Pedros-Alio C."/>
            <person name="Ferriera S."/>
            <person name="Johnson J."/>
            <person name="Kravitz S."/>
            <person name="Halpern A."/>
            <person name="Remington K."/>
            <person name="Beeson K."/>
            <person name="Tran B."/>
            <person name="Rogers Y.-H."/>
            <person name="Friedman R."/>
            <person name="Venter J.C."/>
        </authorList>
    </citation>
    <scope>NUCLEOTIDE SEQUENCE [LARGE SCALE GENOMIC DNA]</scope>
    <source>
        <strain evidence="2 3">RED65</strain>
    </source>
</reference>
<dbReference type="RefSeq" id="WP_007016620.1">
    <property type="nucleotide sequence ID" value="NZ_AAQH01000018.1"/>
</dbReference>
<protein>
    <recommendedName>
        <fullName evidence="4">TPR domain protein</fullName>
    </recommendedName>
</protein>
<dbReference type="Gene3D" id="1.25.40.10">
    <property type="entry name" value="Tetratricopeptide repeat domain"/>
    <property type="match status" value="1"/>
</dbReference>
<accession>Q1MZL0</accession>
<proteinExistence type="predicted"/>
<evidence type="ECO:0000313" key="2">
    <source>
        <dbReference type="EMBL" id="EAT11401.1"/>
    </source>
</evidence>
<dbReference type="OrthoDB" id="9769023at2"/>
<dbReference type="STRING" id="207949.RED65_05777"/>
<dbReference type="SUPFAM" id="SSF48452">
    <property type="entry name" value="TPR-like"/>
    <property type="match status" value="1"/>
</dbReference>
<feature type="compositionally biased region" description="Polar residues" evidence="1">
    <location>
        <begin position="557"/>
        <end position="566"/>
    </location>
</feature>
<dbReference type="EMBL" id="AAQH01000018">
    <property type="protein sequence ID" value="EAT11401.1"/>
    <property type="molecule type" value="Genomic_DNA"/>
</dbReference>
<evidence type="ECO:0000256" key="1">
    <source>
        <dbReference type="SAM" id="MobiDB-lite"/>
    </source>
</evidence>
<dbReference type="AlphaFoldDB" id="Q1MZL0"/>
<comment type="caution">
    <text evidence="2">The sequence shown here is derived from an EMBL/GenBank/DDBJ whole genome shotgun (WGS) entry which is preliminary data.</text>
</comment>
<feature type="region of interest" description="Disordered" evidence="1">
    <location>
        <begin position="557"/>
        <end position="579"/>
    </location>
</feature>
<dbReference type="Proteomes" id="UP000004263">
    <property type="component" value="Unassembled WGS sequence"/>
</dbReference>
<dbReference type="InterPro" id="IPR011990">
    <property type="entry name" value="TPR-like_helical_dom_sf"/>
</dbReference>
<gene>
    <name evidence="2" type="ORF">RED65_05777</name>
</gene>
<evidence type="ECO:0008006" key="4">
    <source>
        <dbReference type="Google" id="ProtNLM"/>
    </source>
</evidence>
<sequence>MGLGFKWLMLAIALLYMTGCATYGKGVEQGLMLTEQGQYSKAAGAFEKALDPKGNDRLLYYTELGVVHHLAGDYKKSNQLLSTAERIAEDLYTKRISDLIATSMVNPRQGPYRGADFERVFINYYKALNYFMLAAQSENGSIREQALESARVESRRIDLILSSIEFEKGSYQEQADKEKSLFSKLMRIFETLNGDIIDRNKLIYRNDAFGHYLAGTIYEKYKEYDSARVAYQKAAILYEDGYQSQFALPKDITEQAWFDTIRMMQRSGGWENEWPKLSQTKLSTSKREQLKDFNRQGHVLVIEHRGRVPQRHEMNLLLTADPNTRQVVINPILVGDATERFDQRFWFFALYADKGIFDVFSAVYEGRTIPALLQFGLVKREYLGPLWDVADALGLIQVLQDGMRVTVPYYRVSEFKPYGQSRLLVDGELHELTTSQSIQHMAMQRQLVHASEDIQESMARASFKNLTAAQAASLGGGGDASAIIGLIGKITANATSAAETRNWLLLPGQIKITRIPLETGTHNLKLVSDLEAGRSVTHTTQVTVRPGEMAVWKVRSFPNSDGQSSQDGKDMILQANKSN</sequence>